<reference evidence="2 3" key="1">
    <citation type="journal article" date="2018" name="Sci. Rep.">
        <title>Genome sequence of the cauliflower mushroom Sparassis crispa (Hanabiratake) and its association with beneficial usage.</title>
        <authorList>
            <person name="Kiyama R."/>
            <person name="Furutani Y."/>
            <person name="Kawaguchi K."/>
            <person name="Nakanishi T."/>
        </authorList>
    </citation>
    <scope>NUCLEOTIDE SEQUENCE [LARGE SCALE GENOMIC DNA]</scope>
</reference>
<name>A0A401GTR1_9APHY</name>
<dbReference type="GO" id="GO:0070773">
    <property type="term" value="F:protein-N-terminal glutamine amidohydrolase activity"/>
    <property type="evidence" value="ECO:0007669"/>
    <property type="project" value="InterPro"/>
</dbReference>
<dbReference type="SUPFAM" id="SSF56317">
    <property type="entry name" value="Carbon-nitrogen hydrolase"/>
    <property type="match status" value="1"/>
</dbReference>
<gene>
    <name evidence="2" type="ORF">SCP_0703100</name>
</gene>
<keyword evidence="3" id="KW-1185">Reference proteome</keyword>
<dbReference type="RefSeq" id="XP_027616037.1">
    <property type="nucleotide sequence ID" value="XM_027760236.1"/>
</dbReference>
<dbReference type="InterPro" id="IPR036526">
    <property type="entry name" value="C-N_Hydrolase_sf"/>
</dbReference>
<dbReference type="GeneID" id="38782041"/>
<dbReference type="PROSITE" id="PS50263">
    <property type="entry name" value="CN_HYDROLASE"/>
    <property type="match status" value="1"/>
</dbReference>
<dbReference type="PANTHER" id="PTHR11750:SF26">
    <property type="entry name" value="PROTEIN N-TERMINAL AMIDASE"/>
    <property type="match status" value="1"/>
</dbReference>
<sequence length="319" mass="34943">MRVAMVQYSPKIGRVQENINKVTKLCEKLQPRSIDLLCLPEMAFTGYLFPNAAAIAPYLEDPHSGPTSRFCAELAARLHCYVVGGFPERLAPHEVVEAPDANGTPATRIGANSAVLYDPRGARVGDVYRKTHLFETDTTWAKAGTGFATFTLPSPLGTLALGICMDLNPQPPTMWTLAEGPYELAEHCRARKANVLVLLNSWLESGWEEDDGDDRDSHTINYWVARLRPLWARNDFGLDTCISGAEAPDEEGKETLVVICNRCGEEDGKKFAGSSTLFSMRRDSGRARLLHAMGRRAEGVEVWTIPSTSGSDARASVAS</sequence>
<dbReference type="EMBL" id="BFAD01000007">
    <property type="protein sequence ID" value="GBE85124.1"/>
    <property type="molecule type" value="Genomic_DNA"/>
</dbReference>
<dbReference type="Pfam" id="PF00795">
    <property type="entry name" value="CN_hydrolase"/>
    <property type="match status" value="1"/>
</dbReference>
<dbReference type="OrthoDB" id="201515at2759"/>
<dbReference type="InterPro" id="IPR039703">
    <property type="entry name" value="Nta1"/>
</dbReference>
<dbReference type="GO" id="GO:0008418">
    <property type="term" value="F:protein-N-terminal asparagine amidohydrolase activity"/>
    <property type="evidence" value="ECO:0007669"/>
    <property type="project" value="InterPro"/>
</dbReference>
<dbReference type="PANTHER" id="PTHR11750">
    <property type="entry name" value="PROTEIN N-TERMINAL AMIDASE"/>
    <property type="match status" value="1"/>
</dbReference>
<dbReference type="STRING" id="139825.A0A401GTR1"/>
<dbReference type="InterPro" id="IPR003010">
    <property type="entry name" value="C-N_Hydrolase"/>
</dbReference>
<dbReference type="AlphaFoldDB" id="A0A401GTR1"/>
<dbReference type="InParanoid" id="A0A401GTR1"/>
<organism evidence="2 3">
    <name type="scientific">Sparassis crispa</name>
    <dbReference type="NCBI Taxonomy" id="139825"/>
    <lineage>
        <taxon>Eukaryota</taxon>
        <taxon>Fungi</taxon>
        <taxon>Dikarya</taxon>
        <taxon>Basidiomycota</taxon>
        <taxon>Agaricomycotina</taxon>
        <taxon>Agaricomycetes</taxon>
        <taxon>Polyporales</taxon>
        <taxon>Sparassidaceae</taxon>
        <taxon>Sparassis</taxon>
    </lineage>
</organism>
<dbReference type="GO" id="GO:0030163">
    <property type="term" value="P:protein catabolic process"/>
    <property type="evidence" value="ECO:0007669"/>
    <property type="project" value="TreeGrafter"/>
</dbReference>
<feature type="domain" description="CN hydrolase" evidence="1">
    <location>
        <begin position="1"/>
        <end position="307"/>
    </location>
</feature>
<evidence type="ECO:0000313" key="2">
    <source>
        <dbReference type="EMBL" id="GBE85124.1"/>
    </source>
</evidence>
<protein>
    <submittedName>
        <fullName evidence="2">Protein N-terminal amidase</fullName>
    </submittedName>
</protein>
<dbReference type="Proteomes" id="UP000287166">
    <property type="component" value="Unassembled WGS sequence"/>
</dbReference>
<comment type="caution">
    <text evidence="2">The sequence shown here is derived from an EMBL/GenBank/DDBJ whole genome shotgun (WGS) entry which is preliminary data.</text>
</comment>
<evidence type="ECO:0000259" key="1">
    <source>
        <dbReference type="PROSITE" id="PS50263"/>
    </source>
</evidence>
<evidence type="ECO:0000313" key="3">
    <source>
        <dbReference type="Proteomes" id="UP000287166"/>
    </source>
</evidence>
<accession>A0A401GTR1</accession>
<proteinExistence type="predicted"/>
<dbReference type="FunCoup" id="A0A401GTR1">
    <property type="interactions" value="6"/>
</dbReference>
<dbReference type="Gene3D" id="3.60.110.10">
    <property type="entry name" value="Carbon-nitrogen hydrolase"/>
    <property type="match status" value="1"/>
</dbReference>